<gene>
    <name evidence="2" type="ORF">DET54_12180</name>
    <name evidence="1" type="ORF">DET56_10211</name>
</gene>
<dbReference type="Proteomes" id="UP000248827">
    <property type="component" value="Unassembled WGS sequence"/>
</dbReference>
<evidence type="ECO:0000313" key="3">
    <source>
        <dbReference type="Proteomes" id="UP000247078"/>
    </source>
</evidence>
<accession>A0A855Y0P5</accession>
<protein>
    <submittedName>
        <fullName evidence="1">Uncharacterized protein</fullName>
    </submittedName>
</protein>
<reference evidence="1 3" key="1">
    <citation type="submission" date="2018-05" db="EMBL/GenBank/DDBJ databases">
        <title>Freshwater and sediment microbial communities from various areas in North America, analyzing microbe dynamics in response to fracking.</title>
        <authorList>
            <person name="Lamendella R."/>
        </authorList>
    </citation>
    <scope>NUCLEOTIDE SEQUENCE [LARGE SCALE GENOMIC DNA]</scope>
    <source>
        <strain evidence="1 3">DB-3</strain>
        <strain evidence="2 4">NG-13</strain>
    </source>
</reference>
<evidence type="ECO:0000313" key="2">
    <source>
        <dbReference type="EMBL" id="RAI85723.1"/>
    </source>
</evidence>
<dbReference type="AlphaFoldDB" id="A0A855Y0P5"/>
<dbReference type="EMBL" id="QLLI01000021">
    <property type="protein sequence ID" value="RAI85723.1"/>
    <property type="molecule type" value="Genomic_DNA"/>
</dbReference>
<dbReference type="Proteomes" id="UP000247078">
    <property type="component" value="Unassembled WGS sequence"/>
</dbReference>
<comment type="caution">
    <text evidence="1">The sequence shown here is derived from an EMBL/GenBank/DDBJ whole genome shotgun (WGS) entry which is preliminary data.</text>
</comment>
<evidence type="ECO:0000313" key="4">
    <source>
        <dbReference type="Proteomes" id="UP000248827"/>
    </source>
</evidence>
<keyword evidence="4" id="KW-1185">Reference proteome</keyword>
<dbReference type="EMBL" id="QGTZ01000002">
    <property type="protein sequence ID" value="PWW43785.1"/>
    <property type="molecule type" value="Genomic_DNA"/>
</dbReference>
<organism evidence="1 3">
    <name type="scientific">Paenibacillus pabuli</name>
    <dbReference type="NCBI Taxonomy" id="1472"/>
    <lineage>
        <taxon>Bacteria</taxon>
        <taxon>Bacillati</taxon>
        <taxon>Bacillota</taxon>
        <taxon>Bacilli</taxon>
        <taxon>Bacillales</taxon>
        <taxon>Paenibacillaceae</taxon>
        <taxon>Paenibacillus</taxon>
    </lineage>
</organism>
<name>A0A855Y0P5_9BACL</name>
<sequence>MMDKNENAMILGNSPLLISDVASLIKAGELDKSIPFMAYNRAARRTAEKQAKKMIRRSKD</sequence>
<evidence type="ECO:0000313" key="1">
    <source>
        <dbReference type="EMBL" id="PWW43785.1"/>
    </source>
</evidence>
<proteinExistence type="predicted"/>